<dbReference type="InterPro" id="IPR014729">
    <property type="entry name" value="Rossmann-like_a/b/a_fold"/>
</dbReference>
<dbReference type="SUPFAM" id="SSF52425">
    <property type="entry name" value="Cryptochrome/photolyase, N-terminal domain"/>
    <property type="match status" value="1"/>
</dbReference>
<keyword evidence="1 4" id="KW-0285">Flavoprotein</keyword>
<dbReference type="Proteomes" id="UP000533598">
    <property type="component" value="Unassembled WGS sequence"/>
</dbReference>
<organism evidence="7 8">
    <name type="scientific">Crossiella cryophila</name>
    <dbReference type="NCBI Taxonomy" id="43355"/>
    <lineage>
        <taxon>Bacteria</taxon>
        <taxon>Bacillati</taxon>
        <taxon>Actinomycetota</taxon>
        <taxon>Actinomycetes</taxon>
        <taxon>Pseudonocardiales</taxon>
        <taxon>Pseudonocardiaceae</taxon>
        <taxon>Crossiella</taxon>
    </lineage>
</organism>
<dbReference type="GO" id="GO:0006139">
    <property type="term" value="P:nucleobase-containing compound metabolic process"/>
    <property type="evidence" value="ECO:0007669"/>
    <property type="project" value="UniProtKB-ARBA"/>
</dbReference>
<evidence type="ECO:0000313" key="7">
    <source>
        <dbReference type="EMBL" id="MBB4675537.1"/>
    </source>
</evidence>
<dbReference type="InterPro" id="IPR005101">
    <property type="entry name" value="Cryptochr/Photolyase_FAD-bd"/>
</dbReference>
<gene>
    <name evidence="7" type="ORF">HNR67_001655</name>
</gene>
<dbReference type="AlphaFoldDB" id="A0A7W7C6P3"/>
<dbReference type="InterPro" id="IPR018394">
    <property type="entry name" value="DNA_photolyase_1_CS_C"/>
</dbReference>
<feature type="binding site" evidence="4">
    <location>
        <position position="254"/>
    </location>
    <ligand>
        <name>FAD</name>
        <dbReference type="ChEBI" id="CHEBI:57692"/>
    </ligand>
</feature>
<dbReference type="SUPFAM" id="SSF48173">
    <property type="entry name" value="Cryptochrome/photolyase FAD-binding domain"/>
    <property type="match status" value="1"/>
</dbReference>
<dbReference type="PRINTS" id="PR00147">
    <property type="entry name" value="DNAPHOTLYASE"/>
</dbReference>
<dbReference type="InterPro" id="IPR002081">
    <property type="entry name" value="Cryptochrome/DNA_photolyase_1"/>
</dbReference>
<dbReference type="PANTHER" id="PTHR11455">
    <property type="entry name" value="CRYPTOCHROME"/>
    <property type="match status" value="1"/>
</dbReference>
<dbReference type="Gene3D" id="1.25.40.80">
    <property type="match status" value="1"/>
</dbReference>
<dbReference type="Gene3D" id="3.40.50.620">
    <property type="entry name" value="HUPs"/>
    <property type="match status" value="1"/>
</dbReference>
<dbReference type="InterPro" id="IPR036134">
    <property type="entry name" value="Crypto/Photolyase_FAD-like_sf"/>
</dbReference>
<comment type="similarity">
    <text evidence="5">Belongs to the DNA photolyase family.</text>
</comment>
<evidence type="ECO:0000256" key="4">
    <source>
        <dbReference type="PIRSR" id="PIRSR602081-1"/>
    </source>
</evidence>
<feature type="binding site" evidence="4">
    <location>
        <position position="210"/>
    </location>
    <ligand>
        <name>FAD</name>
        <dbReference type="ChEBI" id="CHEBI:57692"/>
    </ligand>
</feature>
<dbReference type="GO" id="GO:0009416">
    <property type="term" value="P:response to light stimulus"/>
    <property type="evidence" value="ECO:0007669"/>
    <property type="project" value="TreeGrafter"/>
</dbReference>
<name>A0A7W7C6P3_9PSEU</name>
<dbReference type="PANTHER" id="PTHR11455:SF9">
    <property type="entry name" value="CRYPTOCHROME CIRCADIAN CLOCK 5 ISOFORM X1"/>
    <property type="match status" value="1"/>
</dbReference>
<accession>A0A7W7C6P3</accession>
<proteinExistence type="inferred from homology"/>
<comment type="cofactor">
    <cofactor evidence="4">
        <name>FAD</name>
        <dbReference type="ChEBI" id="CHEBI:57692"/>
    </cofactor>
    <text evidence="4">Binds 1 FAD per subunit.</text>
</comment>
<dbReference type="GO" id="GO:0071949">
    <property type="term" value="F:FAD binding"/>
    <property type="evidence" value="ECO:0007669"/>
    <property type="project" value="TreeGrafter"/>
</dbReference>
<feature type="binding site" evidence="4">
    <location>
        <begin position="354"/>
        <end position="356"/>
    </location>
    <ligand>
        <name>FAD</name>
        <dbReference type="ChEBI" id="CHEBI:57692"/>
    </ligand>
</feature>
<dbReference type="Pfam" id="PF00875">
    <property type="entry name" value="DNA_photolyase"/>
    <property type="match status" value="1"/>
</dbReference>
<dbReference type="EMBL" id="JACHMH010000001">
    <property type="protein sequence ID" value="MBB4675537.1"/>
    <property type="molecule type" value="Genomic_DNA"/>
</dbReference>
<feature type="binding site" evidence="4">
    <location>
        <begin position="222"/>
        <end position="226"/>
    </location>
    <ligand>
        <name>FAD</name>
        <dbReference type="ChEBI" id="CHEBI:57692"/>
    </ligand>
</feature>
<evidence type="ECO:0000313" key="8">
    <source>
        <dbReference type="Proteomes" id="UP000533598"/>
    </source>
</evidence>
<evidence type="ECO:0000256" key="1">
    <source>
        <dbReference type="ARBA" id="ARBA00022630"/>
    </source>
</evidence>
<evidence type="ECO:0000256" key="3">
    <source>
        <dbReference type="ARBA" id="ARBA00022991"/>
    </source>
</evidence>
<protein>
    <submittedName>
        <fullName evidence="7">Deoxyribodipyrimidine photo-lyase</fullName>
        <ecNumber evidence="7">4.1.99.3</ecNumber>
    </submittedName>
</protein>
<keyword evidence="7" id="KW-0456">Lyase</keyword>
<keyword evidence="3 5" id="KW-0157">Chromophore</keyword>
<dbReference type="GO" id="GO:0003677">
    <property type="term" value="F:DNA binding"/>
    <property type="evidence" value="ECO:0007669"/>
    <property type="project" value="TreeGrafter"/>
</dbReference>
<evidence type="ECO:0000256" key="2">
    <source>
        <dbReference type="ARBA" id="ARBA00022827"/>
    </source>
</evidence>
<keyword evidence="2 4" id="KW-0274">FAD</keyword>
<feature type="binding site" evidence="4">
    <location>
        <begin position="257"/>
        <end position="264"/>
    </location>
    <ligand>
        <name>FAD</name>
        <dbReference type="ChEBI" id="CHEBI:57692"/>
    </ligand>
</feature>
<feature type="domain" description="Photolyase/cryptochrome alpha/beta" evidence="6">
    <location>
        <begin position="1"/>
        <end position="125"/>
    </location>
</feature>
<dbReference type="InterPro" id="IPR036155">
    <property type="entry name" value="Crypto/Photolyase_N_sf"/>
</dbReference>
<evidence type="ECO:0000259" key="6">
    <source>
        <dbReference type="PROSITE" id="PS51645"/>
    </source>
</evidence>
<keyword evidence="8" id="KW-1185">Reference proteome</keyword>
<dbReference type="Gene3D" id="1.10.579.10">
    <property type="entry name" value="DNA Cyclobutane Dipyrimidine Photolyase, subunit A, domain 3"/>
    <property type="match status" value="1"/>
</dbReference>
<dbReference type="InterPro" id="IPR006050">
    <property type="entry name" value="DNA_photolyase_N"/>
</dbReference>
<dbReference type="Pfam" id="PF03441">
    <property type="entry name" value="FAD_binding_7"/>
    <property type="match status" value="1"/>
</dbReference>
<dbReference type="GO" id="GO:0006950">
    <property type="term" value="P:response to stress"/>
    <property type="evidence" value="ECO:0007669"/>
    <property type="project" value="UniProtKB-ARBA"/>
</dbReference>
<dbReference type="RefSeq" id="WP_185001499.1">
    <property type="nucleotide sequence ID" value="NZ_BAAAUI010000040.1"/>
</dbReference>
<dbReference type="PROSITE" id="PS00394">
    <property type="entry name" value="DNA_PHOTOLYASES_1_1"/>
    <property type="match status" value="1"/>
</dbReference>
<comment type="caution">
    <text evidence="7">The sequence shown here is derived from an EMBL/GenBank/DDBJ whole genome shotgun (WGS) entry which is preliminary data.</text>
</comment>
<reference evidence="7 8" key="1">
    <citation type="submission" date="2020-08" db="EMBL/GenBank/DDBJ databases">
        <title>Sequencing the genomes of 1000 actinobacteria strains.</title>
        <authorList>
            <person name="Klenk H.-P."/>
        </authorList>
    </citation>
    <scope>NUCLEOTIDE SEQUENCE [LARGE SCALE GENOMIC DNA]</scope>
    <source>
        <strain evidence="7 8">DSM 44230</strain>
    </source>
</reference>
<evidence type="ECO:0000256" key="5">
    <source>
        <dbReference type="RuleBase" id="RU004182"/>
    </source>
</evidence>
<dbReference type="GO" id="GO:0003904">
    <property type="term" value="F:deoxyribodipyrimidine photo-lyase activity"/>
    <property type="evidence" value="ECO:0007669"/>
    <property type="project" value="UniProtKB-EC"/>
</dbReference>
<dbReference type="EC" id="4.1.99.3" evidence="7"/>
<dbReference type="PROSITE" id="PS51645">
    <property type="entry name" value="PHR_CRY_ALPHA_BETA"/>
    <property type="match status" value="1"/>
</dbReference>
<sequence>MTAVLWFRRDLRLGDHAALLAAAGRSPAVLAVFVLDDALLRPSGPVRRSFLYRSLRALEEQLDGRLLVLRGDPAAEIPKIAAAVGAGSVHVSADTGPYGRARDERVAEALADKGIEFVQTGSPYAVTPGRVRKGDGTPFKVFTPFRRAWATHGWRAPADTDSSTVDWIAQAGGVPIPAEEDLGGIVLPEAGERAALAAWESFVDERVTRYAERRDRPDVDGTSRISPYLRWGQLHPRTLLAELAGREGEGAETYRSELAWREFYADVLWHRPDTARGNYDRRFDRIEHNTDEELFTAWRLGRTGFPIVDAGMRQLLAEGWMHNRVRMITASFLVKDLHQPWWRGARHFMRHLVDGDLASNQHGWQWTAGCGTDAAPYFRVFNPVTQGERFDPAGDYVRRYVPELRGVPGKRVHKPGEVPGYPAPIVDHAEEREVALARYAATRD</sequence>